<dbReference type="InterPro" id="IPR014545">
    <property type="entry name" value="UCP028415"/>
</dbReference>
<dbReference type="OrthoDB" id="8836344at2"/>
<reference evidence="3 4" key="1">
    <citation type="submission" date="2019-07" db="EMBL/GenBank/DDBJ databases">
        <title>Lysobacter weifangensis sp. nov., isolated from bensulfuron-methyl contaminated farmland soil.</title>
        <authorList>
            <person name="Zhao H."/>
        </authorList>
    </citation>
    <scope>NUCLEOTIDE SEQUENCE [LARGE SCALE GENOMIC DNA]</scope>
    <source>
        <strain evidence="3 4">CC-Bw-6</strain>
    </source>
</reference>
<evidence type="ECO:0000259" key="2">
    <source>
        <dbReference type="Pfam" id="PF10030"/>
    </source>
</evidence>
<dbReference type="RefSeq" id="WP_143878435.1">
    <property type="nucleotide sequence ID" value="NZ_BAABLZ010000002.1"/>
</dbReference>
<gene>
    <name evidence="3" type="ORF">FNZ56_03030</name>
</gene>
<protein>
    <submittedName>
        <fullName evidence="3">DUF2272 domain-containing protein</fullName>
    </submittedName>
</protein>
<dbReference type="Proteomes" id="UP000315891">
    <property type="component" value="Chromosome"/>
</dbReference>
<dbReference type="InterPro" id="IPR019262">
    <property type="entry name" value="DUF2272"/>
</dbReference>
<sequence length="343" mass="36159">MHRLSLLLRSLLLLTLFSAPWMARAAGCVSAQPAGTGMEAAKIAAIACRENALWYSPFIDANGRLASNTVSEAEGARLGDGYTPAWMRVVEYWRGSGLLSRMQQFAGASDCSYVGGGGYSSPQCRAFVIDQPWSAAFVSWVMVQAGLPGFNPSASHFGYVSDAFRGGTSPYRFMDPDQTPAAVGDLLCYVRSNATQLGFAGLSAFIARGGPGALNMHCDIVVSNQSGMLSLVGGNVLQGVTMRLVPINRNGLPWNLPRGTGANTTCWPSNPDGCSFNRHDWSVLMKLRPDAELATLPGAVLPPSSPMVVPQPSQQCCVNCVVGSGIPRCPNPNTPSVLPSGGG</sequence>
<name>A0A516V321_9GAMM</name>
<keyword evidence="1" id="KW-0732">Signal</keyword>
<organism evidence="3 4">
    <name type="scientific">Pseudoluteimonas lycopersici</name>
    <dbReference type="NCBI Taxonomy" id="1324796"/>
    <lineage>
        <taxon>Bacteria</taxon>
        <taxon>Pseudomonadati</taxon>
        <taxon>Pseudomonadota</taxon>
        <taxon>Gammaproteobacteria</taxon>
        <taxon>Lysobacterales</taxon>
        <taxon>Lysobacteraceae</taxon>
        <taxon>Pseudoluteimonas</taxon>
    </lineage>
</organism>
<dbReference type="EMBL" id="CP041742">
    <property type="protein sequence ID" value="QDQ72921.1"/>
    <property type="molecule type" value="Genomic_DNA"/>
</dbReference>
<evidence type="ECO:0000313" key="3">
    <source>
        <dbReference type="EMBL" id="QDQ72921.1"/>
    </source>
</evidence>
<feature type="chain" id="PRO_5022156299" evidence="1">
    <location>
        <begin position="26"/>
        <end position="343"/>
    </location>
</feature>
<evidence type="ECO:0000256" key="1">
    <source>
        <dbReference type="SAM" id="SignalP"/>
    </source>
</evidence>
<feature type="domain" description="DUF2272" evidence="2">
    <location>
        <begin position="84"/>
        <end position="287"/>
    </location>
</feature>
<feature type="signal peptide" evidence="1">
    <location>
        <begin position="1"/>
        <end position="25"/>
    </location>
</feature>
<dbReference type="PIRSF" id="PIRSF028415">
    <property type="entry name" value="UCP028415"/>
    <property type="match status" value="1"/>
</dbReference>
<keyword evidence="4" id="KW-1185">Reference proteome</keyword>
<accession>A0A516V321</accession>
<proteinExistence type="predicted"/>
<evidence type="ECO:0000313" key="4">
    <source>
        <dbReference type="Proteomes" id="UP000315891"/>
    </source>
</evidence>
<dbReference type="Pfam" id="PF10030">
    <property type="entry name" value="DUF2272"/>
    <property type="match status" value="1"/>
</dbReference>
<dbReference type="AlphaFoldDB" id="A0A516V321"/>